<sequence>MPMSIDIVEGALGLLPGTSEPRDQLPEVSSMPPTPSEAGELNVLNPQKDPNMGHHQLRASCIEYQMCNSSSYMDTPIDDNHGQYQMALQFGSGCVRFKRRQWSGNETRRSVPKVVANRSAIGRKEHKVKPASIITDITQRRRYLYKIVKSISTSVYNPYNRTPEVTHLIPSNAPSTPAPRPPEHTNLNMAPLSFETQISQALAENIHPGVVLRAKTKGGRLDYTKAIGPWDTRTIFPMMSMTKLLTSIAAAQAIEQGLITLETDITPYLPTLAAQPILTGFDPDDGKPMLKQRQNTITFRHLLTHSYGQTYTLMDTHLTGRYVRQFGAGEVVAIDGTRSVEETFDVPLLCEPGEAWVYGPGLDWAGLVIEKVSGVTLEEFMAVHIFAPLGIKDMTFFPGRRPGMVERIAGLSVRDEGTGRAVPAPSEMIIVNPAQVKYCQGGGGLFASIDDYLKVVESLLEDDEKLLRKKTAEELLFQSQLHIKREMKLNPWVVGWTPEPTEGYTWSLAGLLTPAGKGHRGKGFLQWGGMYNSSWFIDREAGLTGLFGTCLMPSADAQIEELMKVYELGLYEQLTA</sequence>
<dbReference type="PANTHER" id="PTHR43283:SF17">
    <property type="entry name" value="(LOVD), PUTATIVE (AFU_ORTHOLOGUE AFUA_5G00920)-RELATED"/>
    <property type="match status" value="1"/>
</dbReference>
<dbReference type="InterPro" id="IPR012338">
    <property type="entry name" value="Beta-lactam/transpept-like"/>
</dbReference>
<dbReference type="Proteomes" id="UP000078559">
    <property type="component" value="Chromosome 11"/>
</dbReference>
<dbReference type="GO" id="GO:0016746">
    <property type="term" value="F:acyltransferase activity"/>
    <property type="evidence" value="ECO:0007669"/>
    <property type="project" value="UniProtKB-KW"/>
</dbReference>
<dbReference type="InterPro" id="IPR001466">
    <property type="entry name" value="Beta-lactam-related"/>
</dbReference>
<dbReference type="SUPFAM" id="SSF56601">
    <property type="entry name" value="beta-lactamase/transpeptidase-like"/>
    <property type="match status" value="1"/>
</dbReference>
<accession>A0A194WBR3</accession>
<keyword evidence="5" id="KW-0808">Transferase</keyword>
<dbReference type="OrthoDB" id="428260at2759"/>
<dbReference type="AlphaFoldDB" id="A0A194WBR3"/>
<evidence type="ECO:0000256" key="2">
    <source>
        <dbReference type="ARBA" id="ARBA00022801"/>
    </source>
</evidence>
<evidence type="ECO:0000313" key="5">
    <source>
        <dbReference type="EMBL" id="KUI73846.1"/>
    </source>
</evidence>
<name>A0A194WBR3_CYTMA</name>
<feature type="domain" description="Beta-lactamase-related" evidence="4">
    <location>
        <begin position="198"/>
        <end position="545"/>
    </location>
</feature>
<keyword evidence="2" id="KW-0378">Hydrolase</keyword>
<gene>
    <name evidence="5" type="ORF">VM1G_09420</name>
</gene>
<keyword evidence="5" id="KW-0012">Acyltransferase</keyword>
<proteinExistence type="inferred from homology"/>
<dbReference type="InterPro" id="IPR050789">
    <property type="entry name" value="Diverse_Enzym_Activities"/>
</dbReference>
<organism evidence="5 6">
    <name type="scientific">Cytospora mali</name>
    <name type="common">Apple Valsa canker fungus</name>
    <name type="synonym">Valsa mali</name>
    <dbReference type="NCBI Taxonomy" id="578113"/>
    <lineage>
        <taxon>Eukaryota</taxon>
        <taxon>Fungi</taxon>
        <taxon>Dikarya</taxon>
        <taxon>Ascomycota</taxon>
        <taxon>Pezizomycotina</taxon>
        <taxon>Sordariomycetes</taxon>
        <taxon>Sordariomycetidae</taxon>
        <taxon>Diaporthales</taxon>
        <taxon>Cytosporaceae</taxon>
        <taxon>Cytospora</taxon>
    </lineage>
</organism>
<dbReference type="PANTHER" id="PTHR43283">
    <property type="entry name" value="BETA-LACTAMASE-RELATED"/>
    <property type="match status" value="1"/>
</dbReference>
<dbReference type="Pfam" id="PF00144">
    <property type="entry name" value="Beta-lactamase"/>
    <property type="match status" value="1"/>
</dbReference>
<reference evidence="5" key="1">
    <citation type="submission" date="2014-12" db="EMBL/GenBank/DDBJ databases">
        <title>Genome Sequence of Valsa Canker Pathogens Uncovers a Specific Adaption of Colonization on Woody Bark.</title>
        <authorList>
            <person name="Yin Z."/>
            <person name="Liu H."/>
            <person name="Gao X."/>
            <person name="Li Z."/>
            <person name="Song N."/>
            <person name="Ke X."/>
            <person name="Dai Q."/>
            <person name="Wu Y."/>
            <person name="Sun Y."/>
            <person name="Xu J.-R."/>
            <person name="Kang Z.K."/>
            <person name="Wang L."/>
            <person name="Huang L."/>
        </authorList>
    </citation>
    <scope>NUCLEOTIDE SEQUENCE [LARGE SCALE GENOMIC DNA]</scope>
    <source>
        <strain evidence="5">03-8</strain>
    </source>
</reference>
<evidence type="ECO:0000256" key="3">
    <source>
        <dbReference type="SAM" id="MobiDB-lite"/>
    </source>
</evidence>
<protein>
    <submittedName>
        <fullName evidence="5">Acyltransferase LovD</fullName>
    </submittedName>
</protein>
<evidence type="ECO:0000259" key="4">
    <source>
        <dbReference type="Pfam" id="PF00144"/>
    </source>
</evidence>
<evidence type="ECO:0000256" key="1">
    <source>
        <dbReference type="ARBA" id="ARBA00009009"/>
    </source>
</evidence>
<dbReference type="SMR" id="A0A194WBR3"/>
<keyword evidence="6" id="KW-1185">Reference proteome</keyword>
<evidence type="ECO:0000313" key="6">
    <source>
        <dbReference type="Proteomes" id="UP000078559"/>
    </source>
</evidence>
<comment type="similarity">
    <text evidence="1">Belongs to the class-A beta-lactamase family.</text>
</comment>
<dbReference type="Gene3D" id="3.40.710.10">
    <property type="entry name" value="DD-peptidase/beta-lactamase superfamily"/>
    <property type="match status" value="1"/>
</dbReference>
<feature type="region of interest" description="Disordered" evidence="3">
    <location>
        <begin position="14"/>
        <end position="43"/>
    </location>
</feature>
<dbReference type="GO" id="GO:0016787">
    <property type="term" value="F:hydrolase activity"/>
    <property type="evidence" value="ECO:0007669"/>
    <property type="project" value="UniProtKB-KW"/>
</dbReference>
<dbReference type="EMBL" id="CM003108">
    <property type="protein sequence ID" value="KUI73846.1"/>
    <property type="molecule type" value="Genomic_DNA"/>
</dbReference>